<reference evidence="2" key="2">
    <citation type="submission" date="2023-01" db="EMBL/GenBank/DDBJ databases">
        <title>Draft genome sequence of Sulfitobacter pacificus strain NBRC 109915.</title>
        <authorList>
            <person name="Sun Q."/>
            <person name="Mori K."/>
        </authorList>
    </citation>
    <scope>NUCLEOTIDE SEQUENCE</scope>
    <source>
        <strain evidence="2">NBRC 109915</strain>
    </source>
</reference>
<keyword evidence="1" id="KW-0812">Transmembrane</keyword>
<evidence type="ECO:0008006" key="4">
    <source>
        <dbReference type="Google" id="ProtNLM"/>
    </source>
</evidence>
<accession>A0ABQ5VNN5</accession>
<organism evidence="2 3">
    <name type="scientific">Sulfitobacter pacificus</name>
    <dbReference type="NCBI Taxonomy" id="1499314"/>
    <lineage>
        <taxon>Bacteria</taxon>
        <taxon>Pseudomonadati</taxon>
        <taxon>Pseudomonadota</taxon>
        <taxon>Alphaproteobacteria</taxon>
        <taxon>Rhodobacterales</taxon>
        <taxon>Roseobacteraceae</taxon>
        <taxon>Sulfitobacter</taxon>
    </lineage>
</organism>
<feature type="transmembrane region" description="Helical" evidence="1">
    <location>
        <begin position="81"/>
        <end position="114"/>
    </location>
</feature>
<evidence type="ECO:0000256" key="1">
    <source>
        <dbReference type="SAM" id="Phobius"/>
    </source>
</evidence>
<gene>
    <name evidence="2" type="ORF">GCM10007927_36160</name>
</gene>
<evidence type="ECO:0000313" key="2">
    <source>
        <dbReference type="EMBL" id="GLQ28813.1"/>
    </source>
</evidence>
<keyword evidence="1" id="KW-0472">Membrane</keyword>
<keyword evidence="1" id="KW-1133">Transmembrane helix</keyword>
<dbReference type="Proteomes" id="UP001161388">
    <property type="component" value="Unassembled WGS sequence"/>
</dbReference>
<proteinExistence type="predicted"/>
<dbReference type="RefSeq" id="WP_284375797.1">
    <property type="nucleotide sequence ID" value="NZ_BSNL01000003.1"/>
</dbReference>
<reference evidence="2" key="1">
    <citation type="journal article" date="2014" name="Int. J. Syst. Evol. Microbiol.">
        <title>Complete genome of a new Firmicutes species belonging to the dominant human colonic microbiota ('Ruminococcus bicirculans') reveals two chromosomes and a selective capacity to utilize plant glucans.</title>
        <authorList>
            <consortium name="NISC Comparative Sequencing Program"/>
            <person name="Wegmann U."/>
            <person name="Louis P."/>
            <person name="Goesmann A."/>
            <person name="Henrissat B."/>
            <person name="Duncan S.H."/>
            <person name="Flint H.J."/>
        </authorList>
    </citation>
    <scope>NUCLEOTIDE SEQUENCE</scope>
    <source>
        <strain evidence="2">NBRC 109915</strain>
    </source>
</reference>
<sequence length="493" mass="53322">MDYSTQLRQIETSLLGIMSAITQTPSKNVQRARLASSIATAKVTGVATTAGLFGLVSTLGTAGTGTAIGTLSGAASTSATLAWIGGLVGGGMAAGAIVLPLTGIAAGATATMYLRRKLHGRPRKLEELHPFEDKVLFSADTLIRPLDSILKEDQPDLTADELRIYAHDGLKTFLAEIDQYLIQQDAPTEASDGPVHFGNTLKPKYQKQLQQHCRALRKHANVLSRPRRKSRSERFGLWLARLTRPLRRKPTPRRQISHLASVLLAVTFQRLLEDKLSALSLESDLVLDALRRSTNNLEDASVQELSDYVQSLSPAQLNGVVSNTKGIYHEMLFVEMHKASGDAESAEIMKATNFPGADVQFFLDGEVVREVQLKAVSAPTLVYEHLQRYPDIEILVTEETASILDGIGSSGLSNAVLARDVSERMQELQGDDLLEDVNDGILTSAFVTSGFVVWSVLTKRDAHPIHFKQYLANAGIAVGTASAIESASVLSGN</sequence>
<dbReference type="EMBL" id="BSNL01000003">
    <property type="protein sequence ID" value="GLQ28813.1"/>
    <property type="molecule type" value="Genomic_DNA"/>
</dbReference>
<keyword evidence="3" id="KW-1185">Reference proteome</keyword>
<protein>
    <recommendedName>
        <fullName evidence="4">DUF1269 domain-containing protein</fullName>
    </recommendedName>
</protein>
<name>A0ABQ5VNN5_9RHOB</name>
<comment type="caution">
    <text evidence="2">The sequence shown here is derived from an EMBL/GenBank/DDBJ whole genome shotgun (WGS) entry which is preliminary data.</text>
</comment>
<evidence type="ECO:0000313" key="3">
    <source>
        <dbReference type="Proteomes" id="UP001161388"/>
    </source>
</evidence>